<evidence type="ECO:0000313" key="2">
    <source>
        <dbReference type="EMBL" id="MCI41895.1"/>
    </source>
</evidence>
<feature type="non-terminal residue" evidence="2">
    <location>
        <position position="45"/>
    </location>
</feature>
<feature type="non-terminal residue" evidence="2">
    <location>
        <position position="1"/>
    </location>
</feature>
<dbReference type="GO" id="GO:0000166">
    <property type="term" value="F:nucleotide binding"/>
    <property type="evidence" value="ECO:0007669"/>
    <property type="project" value="InterPro"/>
</dbReference>
<evidence type="ECO:0000313" key="3">
    <source>
        <dbReference type="Proteomes" id="UP000265520"/>
    </source>
</evidence>
<dbReference type="Gene3D" id="3.40.1110.10">
    <property type="entry name" value="Calcium-transporting ATPase, cytoplasmic domain N"/>
    <property type="match status" value="1"/>
</dbReference>
<dbReference type="PANTHER" id="PTHR42861">
    <property type="entry name" value="CALCIUM-TRANSPORTING ATPASE"/>
    <property type="match status" value="1"/>
</dbReference>
<evidence type="ECO:0000256" key="1">
    <source>
        <dbReference type="ARBA" id="ARBA00022842"/>
    </source>
</evidence>
<keyword evidence="3" id="KW-1185">Reference proteome</keyword>
<organism evidence="2 3">
    <name type="scientific">Trifolium medium</name>
    <dbReference type="NCBI Taxonomy" id="97028"/>
    <lineage>
        <taxon>Eukaryota</taxon>
        <taxon>Viridiplantae</taxon>
        <taxon>Streptophyta</taxon>
        <taxon>Embryophyta</taxon>
        <taxon>Tracheophyta</taxon>
        <taxon>Spermatophyta</taxon>
        <taxon>Magnoliopsida</taxon>
        <taxon>eudicotyledons</taxon>
        <taxon>Gunneridae</taxon>
        <taxon>Pentapetalae</taxon>
        <taxon>rosids</taxon>
        <taxon>fabids</taxon>
        <taxon>Fabales</taxon>
        <taxon>Fabaceae</taxon>
        <taxon>Papilionoideae</taxon>
        <taxon>50 kb inversion clade</taxon>
        <taxon>NPAAA clade</taxon>
        <taxon>Hologalegina</taxon>
        <taxon>IRL clade</taxon>
        <taxon>Trifolieae</taxon>
        <taxon>Trifolium</taxon>
    </lineage>
</organism>
<accession>A0A392S201</accession>
<proteinExistence type="predicted"/>
<dbReference type="Proteomes" id="UP000265520">
    <property type="component" value="Unassembled WGS sequence"/>
</dbReference>
<dbReference type="InterPro" id="IPR023299">
    <property type="entry name" value="ATPase_P-typ_cyto_dom_N"/>
</dbReference>
<name>A0A392S201_9FABA</name>
<dbReference type="AlphaFoldDB" id="A0A392S201"/>
<protein>
    <submittedName>
        <fullName evidence="2">Plasma membrane ATPase 4-like</fullName>
    </submittedName>
</protein>
<comment type="caution">
    <text evidence="2">The sequence shown here is derived from an EMBL/GenBank/DDBJ whole genome shotgun (WGS) entry which is preliminary data.</text>
</comment>
<dbReference type="EMBL" id="LXQA010297658">
    <property type="protein sequence ID" value="MCI41895.1"/>
    <property type="molecule type" value="Genomic_DNA"/>
</dbReference>
<reference evidence="2 3" key="1">
    <citation type="journal article" date="2018" name="Front. Plant Sci.">
        <title>Red Clover (Trifolium pratense) and Zigzag Clover (T. medium) - A Picture of Genomic Similarities and Differences.</title>
        <authorList>
            <person name="Dluhosova J."/>
            <person name="Istvanek J."/>
            <person name="Nedelnik J."/>
            <person name="Repkova J."/>
        </authorList>
    </citation>
    <scope>NUCLEOTIDE SEQUENCE [LARGE SCALE GENOMIC DNA]</scope>
    <source>
        <strain evidence="3">cv. 10/8</strain>
        <tissue evidence="2">Leaf</tissue>
    </source>
</reference>
<keyword evidence="1" id="KW-0460">Magnesium</keyword>
<sequence>ENQDAIDAAIVGMLADPKEARAGVREVHFLPFNPVDKRTALTYID</sequence>